<dbReference type="Proteomes" id="UP001516400">
    <property type="component" value="Unassembled WGS sequence"/>
</dbReference>
<evidence type="ECO:0000313" key="4">
    <source>
        <dbReference type="Proteomes" id="UP001516400"/>
    </source>
</evidence>
<evidence type="ECO:0000313" key="3">
    <source>
        <dbReference type="EMBL" id="KAL3280008.1"/>
    </source>
</evidence>
<organism evidence="3 4">
    <name type="scientific">Cryptolaemus montrouzieri</name>
    <dbReference type="NCBI Taxonomy" id="559131"/>
    <lineage>
        <taxon>Eukaryota</taxon>
        <taxon>Metazoa</taxon>
        <taxon>Ecdysozoa</taxon>
        <taxon>Arthropoda</taxon>
        <taxon>Hexapoda</taxon>
        <taxon>Insecta</taxon>
        <taxon>Pterygota</taxon>
        <taxon>Neoptera</taxon>
        <taxon>Endopterygota</taxon>
        <taxon>Coleoptera</taxon>
        <taxon>Polyphaga</taxon>
        <taxon>Cucujiformia</taxon>
        <taxon>Coccinelloidea</taxon>
        <taxon>Coccinellidae</taxon>
        <taxon>Scymninae</taxon>
        <taxon>Scymnini</taxon>
        <taxon>Cryptolaemus</taxon>
    </lineage>
</organism>
<feature type="region of interest" description="Disordered" evidence="2">
    <location>
        <begin position="72"/>
        <end position="93"/>
    </location>
</feature>
<comment type="caution">
    <text evidence="3">The sequence shown here is derived from an EMBL/GenBank/DDBJ whole genome shotgun (WGS) entry which is preliminary data.</text>
</comment>
<sequence length="244" mass="28338">MKFFLQGTTEVRAELERLQNTIANLQKSNLFFEAKNIELKMDLERSQKDFPRFREQIQHLENYIEVLKNERNDQIPSSSDGVHPSQTKPESRKVSELERTVLILKRVVEKLQTENKRLLSGKRPLMDRTGSADKLRREFNRLKEQYGESVRKVSDLEATLNATTHKLRTYEERCANSDLISLSGELKRIKAQLDQKSQLLDKVKVLLHRAATKEKALLQEIADLKMQLGTGNHYHRIQASTSQI</sequence>
<name>A0ABD2NMR6_9CUCU</name>
<gene>
    <name evidence="3" type="ORF">HHI36_017516</name>
</gene>
<evidence type="ECO:0000256" key="1">
    <source>
        <dbReference type="SAM" id="Coils"/>
    </source>
</evidence>
<keyword evidence="1" id="KW-0175">Coiled coil</keyword>
<dbReference type="AlphaFoldDB" id="A0ABD2NMR6"/>
<proteinExistence type="predicted"/>
<reference evidence="3 4" key="1">
    <citation type="journal article" date="2021" name="BMC Biol.">
        <title>Horizontally acquired antibacterial genes associated with adaptive radiation of ladybird beetles.</title>
        <authorList>
            <person name="Li H.S."/>
            <person name="Tang X.F."/>
            <person name="Huang Y.H."/>
            <person name="Xu Z.Y."/>
            <person name="Chen M.L."/>
            <person name="Du X.Y."/>
            <person name="Qiu B.Y."/>
            <person name="Chen P.T."/>
            <person name="Zhang W."/>
            <person name="Slipinski A."/>
            <person name="Escalona H.E."/>
            <person name="Waterhouse R.M."/>
            <person name="Zwick A."/>
            <person name="Pang H."/>
        </authorList>
    </citation>
    <scope>NUCLEOTIDE SEQUENCE [LARGE SCALE GENOMIC DNA]</scope>
    <source>
        <strain evidence="3">SYSU2018</strain>
    </source>
</reference>
<evidence type="ECO:0000256" key="2">
    <source>
        <dbReference type="SAM" id="MobiDB-lite"/>
    </source>
</evidence>
<feature type="coiled-coil region" evidence="1">
    <location>
        <begin position="94"/>
        <end position="173"/>
    </location>
</feature>
<dbReference type="EMBL" id="JABFTP020000124">
    <property type="protein sequence ID" value="KAL3280008.1"/>
    <property type="molecule type" value="Genomic_DNA"/>
</dbReference>
<feature type="compositionally biased region" description="Polar residues" evidence="2">
    <location>
        <begin position="74"/>
        <end position="88"/>
    </location>
</feature>
<accession>A0ABD2NMR6</accession>
<protein>
    <submittedName>
        <fullName evidence="3">Uncharacterized protein</fullName>
    </submittedName>
</protein>
<keyword evidence="4" id="KW-1185">Reference proteome</keyword>
<feature type="coiled-coil region" evidence="1">
    <location>
        <begin position="8"/>
        <end position="35"/>
    </location>
</feature>